<organism evidence="4 6">
    <name type="scientific">Legionella moravica</name>
    <dbReference type="NCBI Taxonomy" id="39962"/>
    <lineage>
        <taxon>Bacteria</taxon>
        <taxon>Pseudomonadati</taxon>
        <taxon>Pseudomonadota</taxon>
        <taxon>Gammaproteobacteria</taxon>
        <taxon>Legionellales</taxon>
        <taxon>Legionellaceae</taxon>
        <taxon>Legionella</taxon>
    </lineage>
</organism>
<protein>
    <submittedName>
        <fullName evidence="4">TPR (Repeat) domain protein</fullName>
    </submittedName>
</protein>
<dbReference type="EMBL" id="LNYN01000020">
    <property type="protein sequence ID" value="KTD34329.1"/>
    <property type="molecule type" value="Genomic_DNA"/>
</dbReference>
<proteinExistence type="predicted"/>
<evidence type="ECO:0000313" key="3">
    <source>
        <dbReference type="EMBL" id="KTD34329.1"/>
    </source>
</evidence>
<name>A0A378K065_9GAMM</name>
<dbReference type="AlphaFoldDB" id="A0A378K065"/>
<dbReference type="SUPFAM" id="SSF53300">
    <property type="entry name" value="vWA-like"/>
    <property type="match status" value="1"/>
</dbReference>
<feature type="transmembrane region" description="Helical" evidence="1">
    <location>
        <begin position="59"/>
        <end position="81"/>
    </location>
</feature>
<feature type="domain" description="VWFA" evidence="2">
    <location>
        <begin position="93"/>
        <end position="269"/>
    </location>
</feature>
<dbReference type="EMBL" id="UGOG01000001">
    <property type="protein sequence ID" value="STX64046.1"/>
    <property type="molecule type" value="Genomic_DNA"/>
</dbReference>
<keyword evidence="5" id="KW-1185">Reference proteome</keyword>
<evidence type="ECO:0000256" key="1">
    <source>
        <dbReference type="SAM" id="Phobius"/>
    </source>
</evidence>
<evidence type="ECO:0000313" key="5">
    <source>
        <dbReference type="Proteomes" id="UP000054985"/>
    </source>
</evidence>
<keyword evidence="1" id="KW-0812">Transmembrane</keyword>
<dbReference type="PROSITE" id="PS50234">
    <property type="entry name" value="VWFA"/>
    <property type="match status" value="1"/>
</dbReference>
<dbReference type="RefSeq" id="WP_028382778.1">
    <property type="nucleotide sequence ID" value="NZ_CAAAJG010000012.1"/>
</dbReference>
<accession>A0A378K065</accession>
<feature type="transmembrane region" description="Helical" evidence="1">
    <location>
        <begin position="6"/>
        <end position="27"/>
    </location>
</feature>
<reference evidence="4 6" key="2">
    <citation type="submission" date="2018-06" db="EMBL/GenBank/DDBJ databases">
        <authorList>
            <consortium name="Pathogen Informatics"/>
            <person name="Doyle S."/>
        </authorList>
    </citation>
    <scope>NUCLEOTIDE SEQUENCE [LARGE SCALE GENOMIC DNA]</scope>
    <source>
        <strain evidence="4 6">NCTC12239</strain>
    </source>
</reference>
<sequence>MIADFHFLRPWWLLLVIPLVGLALALWRQTPRLHAWGEVCDSHLLGHLIQSKRQGTRKFSVILLLLSVFFMIISSAGPSWVKLPVPTYRPIEPRVLVLDMSDNMMADDLTPNRLSRAKFKLHDVLTRKDVGQFGLIVFTGEPFVVSPLTDDGQTISSLLSSLTQDVMPVGGQNLVSALNEASQLISQAGYQHGQILVLTADTPSSDAINKAKKMAQSGIHSSILPVRADSKLNPLFQNFANAGNGQLLRYSSDSRDLDLWLNSTGNEEYALSKEDDIPLWRDEGRWFLIPALMFLLPVFRRGWLQRVAV</sequence>
<evidence type="ECO:0000313" key="4">
    <source>
        <dbReference type="EMBL" id="STX64046.1"/>
    </source>
</evidence>
<keyword evidence="1" id="KW-0472">Membrane</keyword>
<dbReference type="InterPro" id="IPR036465">
    <property type="entry name" value="vWFA_dom_sf"/>
</dbReference>
<dbReference type="PANTHER" id="PTHR22550:SF14">
    <property type="entry name" value="VWFA DOMAIN-CONTAINING PROTEIN"/>
    <property type="match status" value="1"/>
</dbReference>
<evidence type="ECO:0000259" key="2">
    <source>
        <dbReference type="PROSITE" id="PS50234"/>
    </source>
</evidence>
<dbReference type="SMART" id="SM00327">
    <property type="entry name" value="VWA"/>
    <property type="match status" value="1"/>
</dbReference>
<dbReference type="InterPro" id="IPR050768">
    <property type="entry name" value="UPF0353/GerABKA_families"/>
</dbReference>
<evidence type="ECO:0000313" key="6">
    <source>
        <dbReference type="Proteomes" id="UP000254040"/>
    </source>
</evidence>
<dbReference type="STRING" id="39962.Lmor_1726"/>
<dbReference type="InterPro" id="IPR002035">
    <property type="entry name" value="VWF_A"/>
</dbReference>
<dbReference type="PANTHER" id="PTHR22550">
    <property type="entry name" value="SPORE GERMINATION PROTEIN"/>
    <property type="match status" value="1"/>
</dbReference>
<dbReference type="OrthoDB" id="9807628at2"/>
<dbReference type="Proteomes" id="UP000254040">
    <property type="component" value="Unassembled WGS sequence"/>
</dbReference>
<keyword evidence="1" id="KW-1133">Transmembrane helix</keyword>
<reference evidence="3 5" key="1">
    <citation type="submission" date="2015-11" db="EMBL/GenBank/DDBJ databases">
        <title>Genomic analysis of 38 Legionella species identifies large and diverse effector repertoires.</title>
        <authorList>
            <person name="Burstein D."/>
            <person name="Amaro F."/>
            <person name="Zusman T."/>
            <person name="Lifshitz Z."/>
            <person name="Cohen O."/>
            <person name="Gilbert J.A."/>
            <person name="Pupko T."/>
            <person name="Shuman H.A."/>
            <person name="Segal G."/>
        </authorList>
    </citation>
    <scope>NUCLEOTIDE SEQUENCE [LARGE SCALE GENOMIC DNA]</scope>
    <source>
        <strain evidence="3 5">ATCC 43877</strain>
    </source>
</reference>
<dbReference type="Proteomes" id="UP000054985">
    <property type="component" value="Unassembled WGS sequence"/>
</dbReference>
<dbReference type="Pfam" id="PF13519">
    <property type="entry name" value="VWA_2"/>
    <property type="match status" value="1"/>
</dbReference>
<dbReference type="Gene3D" id="3.40.50.410">
    <property type="entry name" value="von Willebrand factor, type A domain"/>
    <property type="match status" value="1"/>
</dbReference>
<gene>
    <name evidence="3" type="ORF">Lmor_1726</name>
    <name evidence="4" type="ORF">NCTC12239_03007</name>
</gene>